<keyword evidence="11" id="KW-1185">Reference proteome</keyword>
<keyword evidence="3 8" id="KW-0444">Lipid biosynthesis</keyword>
<dbReference type="BioCyc" id="ECAT999415-HMP:GTTI-1169-MONOMER"/>
<dbReference type="InterPro" id="IPR050709">
    <property type="entry name" value="Biotin_Carboxyl_Carrier/Decarb"/>
</dbReference>
<gene>
    <name evidence="10" type="ORF">HMPREF9943_01141</name>
</gene>
<keyword evidence="7 8" id="KW-0092">Biotin</keyword>
<accession>M2P8C8</accession>
<dbReference type="FunFam" id="2.40.50.100:FF:000003">
    <property type="entry name" value="Acetyl-CoA carboxylase biotin carboxyl carrier protein"/>
    <property type="match status" value="1"/>
</dbReference>
<dbReference type="AlphaFoldDB" id="M2P8C8"/>
<evidence type="ECO:0000259" key="9">
    <source>
        <dbReference type="PROSITE" id="PS50968"/>
    </source>
</evidence>
<dbReference type="GO" id="GO:0009317">
    <property type="term" value="C:acetyl-CoA carboxylase complex"/>
    <property type="evidence" value="ECO:0007669"/>
    <property type="project" value="InterPro"/>
</dbReference>
<dbReference type="Pfam" id="PF00364">
    <property type="entry name" value="Biotin_lipoyl"/>
    <property type="match status" value="1"/>
</dbReference>
<feature type="domain" description="Lipoyl-binding" evidence="9">
    <location>
        <begin position="60"/>
        <end position="136"/>
    </location>
</feature>
<evidence type="ECO:0000256" key="6">
    <source>
        <dbReference type="ARBA" id="ARBA00023160"/>
    </source>
</evidence>
<evidence type="ECO:0000256" key="2">
    <source>
        <dbReference type="ARBA" id="ARBA00017562"/>
    </source>
</evidence>
<evidence type="ECO:0000313" key="10">
    <source>
        <dbReference type="EMBL" id="EMD16587.1"/>
    </source>
</evidence>
<dbReference type="InterPro" id="IPR000089">
    <property type="entry name" value="Biotin_lipoyl"/>
</dbReference>
<dbReference type="CDD" id="cd06850">
    <property type="entry name" value="biotinyl_domain"/>
    <property type="match status" value="1"/>
</dbReference>
<evidence type="ECO:0000256" key="5">
    <source>
        <dbReference type="ARBA" id="ARBA00023098"/>
    </source>
</evidence>
<keyword evidence="6 8" id="KW-0275">Fatty acid biosynthesis</keyword>
<dbReference type="PANTHER" id="PTHR45266:SF3">
    <property type="entry name" value="OXALOACETATE DECARBOXYLASE ALPHA CHAIN"/>
    <property type="match status" value="1"/>
</dbReference>
<dbReference type="GO" id="GO:0003989">
    <property type="term" value="F:acetyl-CoA carboxylase activity"/>
    <property type="evidence" value="ECO:0007669"/>
    <property type="project" value="InterPro"/>
</dbReference>
<dbReference type="GO" id="GO:0006633">
    <property type="term" value="P:fatty acid biosynthetic process"/>
    <property type="evidence" value="ECO:0007669"/>
    <property type="project" value="UniProtKB-UniPathway"/>
</dbReference>
<comment type="pathway">
    <text evidence="1 8">Lipid metabolism; fatty acid biosynthesis.</text>
</comment>
<evidence type="ECO:0000256" key="3">
    <source>
        <dbReference type="ARBA" id="ARBA00022516"/>
    </source>
</evidence>
<dbReference type="PROSITE" id="PS00188">
    <property type="entry name" value="BIOTIN"/>
    <property type="match status" value="1"/>
</dbReference>
<evidence type="ECO:0000256" key="1">
    <source>
        <dbReference type="ARBA" id="ARBA00005194"/>
    </source>
</evidence>
<dbReference type="PRINTS" id="PR01071">
    <property type="entry name" value="ACOABIOTINCC"/>
</dbReference>
<dbReference type="Proteomes" id="UP000011758">
    <property type="component" value="Unassembled WGS sequence"/>
</dbReference>
<evidence type="ECO:0000256" key="7">
    <source>
        <dbReference type="ARBA" id="ARBA00023267"/>
    </source>
</evidence>
<dbReference type="STRING" id="999415.HMPREF9943_01141"/>
<dbReference type="SUPFAM" id="SSF51230">
    <property type="entry name" value="Single hybrid motif"/>
    <property type="match status" value="1"/>
</dbReference>
<dbReference type="PATRIC" id="fig|999415.3.peg.1159"/>
<name>M2P8C8_9FIRM</name>
<dbReference type="EMBL" id="AGEJ01000018">
    <property type="protein sequence ID" value="EMD16587.1"/>
    <property type="molecule type" value="Genomic_DNA"/>
</dbReference>
<dbReference type="InterPro" id="IPR001249">
    <property type="entry name" value="AcCoA_biotinCC"/>
</dbReference>
<sequence>MDSVKELMDAFEKASITKMKVEYKDLKLELEKTSGEVITAQPSIKQPVEVVKEPVKEETGIAVHSPLVGIFYDSPSPQSQPFVKAGDHVSKGTTLCIIEAMKVMNEIKAETDGTIKQISVKNGDLVEFDQTLMIIEENV</sequence>
<dbReference type="NCBIfam" id="TIGR00531">
    <property type="entry name" value="BCCP"/>
    <property type="match status" value="1"/>
</dbReference>
<dbReference type="InterPro" id="IPR011053">
    <property type="entry name" value="Single_hybrid_motif"/>
</dbReference>
<keyword evidence="4 8" id="KW-0276">Fatty acid metabolism</keyword>
<dbReference type="Gene3D" id="2.40.50.100">
    <property type="match status" value="1"/>
</dbReference>
<dbReference type="PANTHER" id="PTHR45266">
    <property type="entry name" value="OXALOACETATE DECARBOXYLASE ALPHA CHAIN"/>
    <property type="match status" value="1"/>
</dbReference>
<protein>
    <recommendedName>
        <fullName evidence="2 8">Biotin carboxyl carrier protein of acetyl-CoA carboxylase</fullName>
    </recommendedName>
</protein>
<comment type="caution">
    <text evidence="10">The sequence shown here is derived from an EMBL/GenBank/DDBJ whole genome shotgun (WGS) entry which is preliminary data.</text>
</comment>
<dbReference type="RefSeq" id="WP_004802992.1">
    <property type="nucleotide sequence ID" value="NZ_KB446648.1"/>
</dbReference>
<reference evidence="10 11" key="1">
    <citation type="submission" date="2013-02" db="EMBL/GenBank/DDBJ databases">
        <title>The Genome Sequence of Lactobacillus catenaformis F0143.</title>
        <authorList>
            <consortium name="The Broad Institute Genome Sequencing Platform"/>
            <person name="Earl A."/>
            <person name="Ward D."/>
            <person name="Feldgarden M."/>
            <person name="Gevers D."/>
            <person name="Izard J."/>
            <person name="Blanton J.M."/>
            <person name="Mathney J."/>
            <person name="Dewhirst F.E."/>
            <person name="Young S.K."/>
            <person name="Zeng Q."/>
            <person name="Gargeya S."/>
            <person name="Fitzgerald M."/>
            <person name="Haas B."/>
            <person name="Abouelleil A."/>
            <person name="Alvarado L."/>
            <person name="Arachchi H.M."/>
            <person name="Berlin A."/>
            <person name="Chapman S.B."/>
            <person name="Gearin G."/>
            <person name="Goldberg J."/>
            <person name="Griggs A."/>
            <person name="Gujja S."/>
            <person name="Hansen M."/>
            <person name="Heiman D."/>
            <person name="Howarth C."/>
            <person name="Larimer J."/>
            <person name="Lui A."/>
            <person name="MacDonald P.J.P."/>
            <person name="McCowen C."/>
            <person name="Montmayeur A."/>
            <person name="Murphy C."/>
            <person name="Neiman D."/>
            <person name="Pearson M."/>
            <person name="Priest M."/>
            <person name="Roberts A."/>
            <person name="Saif S."/>
            <person name="Shea T."/>
            <person name="Sisk P."/>
            <person name="Stolte C."/>
            <person name="Sykes S."/>
            <person name="Wortman J."/>
            <person name="Nusbaum C."/>
            <person name="Birren B."/>
        </authorList>
    </citation>
    <scope>NUCLEOTIDE SEQUENCE [LARGE SCALE GENOMIC DNA]</scope>
    <source>
        <strain evidence="10 11">OT 569</strain>
    </source>
</reference>
<keyword evidence="5 8" id="KW-0443">Lipid metabolism</keyword>
<proteinExistence type="predicted"/>
<evidence type="ECO:0000256" key="4">
    <source>
        <dbReference type="ARBA" id="ARBA00022832"/>
    </source>
</evidence>
<dbReference type="OrthoDB" id="9811735at2"/>
<dbReference type="InterPro" id="IPR001882">
    <property type="entry name" value="Biotin_BS"/>
</dbReference>
<organism evidence="10 11">
    <name type="scientific">Eggerthia catenaformis OT 569 = DSM 20559</name>
    <dbReference type="NCBI Taxonomy" id="999415"/>
    <lineage>
        <taxon>Bacteria</taxon>
        <taxon>Bacillati</taxon>
        <taxon>Bacillota</taxon>
        <taxon>Erysipelotrichia</taxon>
        <taxon>Erysipelotrichales</taxon>
        <taxon>Coprobacillaceae</taxon>
        <taxon>Eggerthia</taxon>
    </lineage>
</organism>
<dbReference type="PROSITE" id="PS50968">
    <property type="entry name" value="BIOTINYL_LIPOYL"/>
    <property type="match status" value="1"/>
</dbReference>
<evidence type="ECO:0000313" key="11">
    <source>
        <dbReference type="Proteomes" id="UP000011758"/>
    </source>
</evidence>
<evidence type="ECO:0000256" key="8">
    <source>
        <dbReference type="RuleBase" id="RU364072"/>
    </source>
</evidence>
<comment type="function">
    <text evidence="8">This protein is a component of the acetyl coenzyme A carboxylase complex; first, biotin carboxylase catalyzes the carboxylation of the carrier protein and then the transcarboxylase transfers the carboxyl group to form malonyl-CoA.</text>
</comment>
<dbReference type="UniPathway" id="UPA00094"/>
<dbReference type="eggNOG" id="COG0511">
    <property type="taxonomic scope" value="Bacteria"/>
</dbReference>